<evidence type="ECO:0000256" key="3">
    <source>
        <dbReference type="ARBA" id="ARBA00022964"/>
    </source>
</evidence>
<keyword evidence="3 6" id="KW-0223">Dioxygenase</keyword>
<evidence type="ECO:0000256" key="5">
    <source>
        <dbReference type="ARBA" id="ARBA00023004"/>
    </source>
</evidence>
<dbReference type="InterPro" id="IPR011051">
    <property type="entry name" value="RmlC_Cupin_sf"/>
</dbReference>
<evidence type="ECO:0000256" key="4">
    <source>
        <dbReference type="ARBA" id="ARBA00023002"/>
    </source>
</evidence>
<dbReference type="RefSeq" id="WP_324694878.1">
    <property type="nucleotide sequence ID" value="NZ_JAYMYJ010000094.1"/>
</dbReference>
<dbReference type="PANTHER" id="PTHR12918">
    <property type="entry name" value="CYSTEINE DIOXYGENASE"/>
    <property type="match status" value="1"/>
</dbReference>
<keyword evidence="5" id="KW-0408">Iron</keyword>
<evidence type="ECO:0000256" key="2">
    <source>
        <dbReference type="ARBA" id="ARBA00022723"/>
    </source>
</evidence>
<keyword evidence="7" id="KW-1185">Reference proteome</keyword>
<comment type="caution">
    <text evidence="6">The sequence shown here is derived from an EMBL/GenBank/DDBJ whole genome shotgun (WGS) entry which is preliminary data.</text>
</comment>
<evidence type="ECO:0000313" key="6">
    <source>
        <dbReference type="EMBL" id="MEB4591344.1"/>
    </source>
</evidence>
<dbReference type="Proteomes" id="UP001308005">
    <property type="component" value="Unassembled WGS sequence"/>
</dbReference>
<evidence type="ECO:0000313" key="7">
    <source>
        <dbReference type="Proteomes" id="UP001308005"/>
    </source>
</evidence>
<dbReference type="CDD" id="cd10548">
    <property type="entry name" value="cupin_CDO"/>
    <property type="match status" value="1"/>
</dbReference>
<reference evidence="6 7" key="2">
    <citation type="submission" date="2024-01" db="EMBL/GenBank/DDBJ databases">
        <authorList>
            <person name="Xie X."/>
        </authorList>
    </citation>
    <scope>NUCLEOTIDE SEQUENCE [LARGE SCALE GENOMIC DNA]</scope>
    <source>
        <strain evidence="6">SCUT-1</strain>
    </source>
</reference>
<accession>A0ABU6CX32</accession>
<organism evidence="6 7">
    <name type="scientific">Candidatus Thiothrix phosphatis</name>
    <dbReference type="NCBI Taxonomy" id="3112415"/>
    <lineage>
        <taxon>Bacteria</taxon>
        <taxon>Pseudomonadati</taxon>
        <taxon>Pseudomonadota</taxon>
        <taxon>Gammaproteobacteria</taxon>
        <taxon>Thiotrichales</taxon>
        <taxon>Thiotrichaceae</taxon>
        <taxon>Thiothrix</taxon>
    </lineage>
</organism>
<name>A0ABU6CX32_9GAMM</name>
<keyword evidence="2" id="KW-0479">Metal-binding</keyword>
<dbReference type="Gene3D" id="2.60.120.10">
    <property type="entry name" value="Jelly Rolls"/>
    <property type="match status" value="1"/>
</dbReference>
<sequence>MQHNPLPEPLQQFVDNVTALLDSEHNGHVVHLKTGDAMRALIAEDSWLDPAYAQPHPQYYQQYLLYADPQDRFSVVSFVWGPGQQTPIHDHTVWGVIGMLRGAEVAQNYEIAANGVPRPLDEEVRLEPGAVEFVSPTIGDVHQVRNALDDQVSISIHAYGANIGKVNRHVFPHEGGPAKEFISGYSNGAQ</sequence>
<protein>
    <submittedName>
        <fullName evidence="6">Cysteine dioxygenase</fullName>
    </submittedName>
</protein>
<gene>
    <name evidence="6" type="ORF">VSS37_10170</name>
</gene>
<dbReference type="EMBL" id="JAYMYJ010000094">
    <property type="protein sequence ID" value="MEB4591344.1"/>
    <property type="molecule type" value="Genomic_DNA"/>
</dbReference>
<dbReference type="PANTHER" id="PTHR12918:SF1">
    <property type="entry name" value="CYSTEINE DIOXYGENASE TYPE 1"/>
    <property type="match status" value="1"/>
</dbReference>
<dbReference type="Pfam" id="PF05995">
    <property type="entry name" value="CDO_I"/>
    <property type="match status" value="1"/>
</dbReference>
<dbReference type="GO" id="GO:0051213">
    <property type="term" value="F:dioxygenase activity"/>
    <property type="evidence" value="ECO:0007669"/>
    <property type="project" value="UniProtKB-KW"/>
</dbReference>
<proteinExistence type="inferred from homology"/>
<dbReference type="SUPFAM" id="SSF51182">
    <property type="entry name" value="RmlC-like cupins"/>
    <property type="match status" value="1"/>
</dbReference>
<comment type="similarity">
    <text evidence="1">Belongs to the cysteine dioxygenase family.</text>
</comment>
<keyword evidence="4" id="KW-0560">Oxidoreductase</keyword>
<dbReference type="InterPro" id="IPR014710">
    <property type="entry name" value="RmlC-like_jellyroll"/>
</dbReference>
<reference evidence="7" key="1">
    <citation type="submission" date="2023-07" db="EMBL/GenBank/DDBJ databases">
        <title>The carbon used by Thiothrix.</title>
        <authorList>
            <person name="Chen L."/>
        </authorList>
    </citation>
    <scope>NUCLEOTIDE SEQUENCE [LARGE SCALE GENOMIC DNA]</scope>
</reference>
<evidence type="ECO:0000256" key="1">
    <source>
        <dbReference type="ARBA" id="ARBA00006622"/>
    </source>
</evidence>
<dbReference type="InterPro" id="IPR010300">
    <property type="entry name" value="CDO_1"/>
</dbReference>